<dbReference type="SUPFAM" id="SSF49503">
    <property type="entry name" value="Cupredoxins"/>
    <property type="match status" value="3"/>
</dbReference>
<evidence type="ECO:0000256" key="4">
    <source>
        <dbReference type="ARBA" id="ARBA00041027"/>
    </source>
</evidence>
<dbReference type="EC" id="1.16.3.4" evidence="3"/>
<evidence type="ECO:0000256" key="5">
    <source>
        <dbReference type="ARBA" id="ARBA00042896"/>
    </source>
</evidence>
<evidence type="ECO:0000313" key="11">
    <source>
        <dbReference type="Proteomes" id="UP000001660"/>
    </source>
</evidence>
<feature type="region of interest" description="Disordered" evidence="8">
    <location>
        <begin position="73"/>
        <end position="93"/>
    </location>
</feature>
<name>D8PIV9_9BACT</name>
<dbReference type="GO" id="GO:0005507">
    <property type="term" value="F:copper ion binding"/>
    <property type="evidence" value="ECO:0007669"/>
    <property type="project" value="InterPro"/>
</dbReference>
<evidence type="ECO:0000313" key="10">
    <source>
        <dbReference type="EMBL" id="CBK43196.1"/>
    </source>
</evidence>
<gene>
    <name evidence="10" type="ORF">NIDE3511</name>
</gene>
<proteinExistence type="predicted"/>
<dbReference type="PANTHER" id="PTHR48267">
    <property type="entry name" value="CUPREDOXIN SUPERFAMILY PROTEIN"/>
    <property type="match status" value="1"/>
</dbReference>
<evidence type="ECO:0000256" key="6">
    <source>
        <dbReference type="ARBA" id="ARBA00043090"/>
    </source>
</evidence>
<comment type="subunit">
    <text evidence="1">Monomer.</text>
</comment>
<organism evidence="10 11">
    <name type="scientific">Nitrospira defluvii</name>
    <dbReference type="NCBI Taxonomy" id="330214"/>
    <lineage>
        <taxon>Bacteria</taxon>
        <taxon>Pseudomonadati</taxon>
        <taxon>Nitrospirota</taxon>
        <taxon>Nitrospiria</taxon>
        <taxon>Nitrospirales</taxon>
        <taxon>Nitrospiraceae</taxon>
        <taxon>Nitrospira</taxon>
    </lineage>
</organism>
<dbReference type="PANTHER" id="PTHR48267:SF1">
    <property type="entry name" value="BILIRUBIN OXIDASE"/>
    <property type="match status" value="1"/>
</dbReference>
<dbReference type="PROSITE" id="PS00080">
    <property type="entry name" value="MULTICOPPER_OXIDASE2"/>
    <property type="match status" value="1"/>
</dbReference>
<evidence type="ECO:0000256" key="1">
    <source>
        <dbReference type="ARBA" id="ARBA00011245"/>
    </source>
</evidence>
<feature type="domain" description="Plastocyanin-like" evidence="9">
    <location>
        <begin position="477"/>
        <end position="590"/>
    </location>
</feature>
<dbReference type="Proteomes" id="UP000001660">
    <property type="component" value="Chromosome"/>
</dbReference>
<dbReference type="Pfam" id="PF07731">
    <property type="entry name" value="Cu-oxidase_2"/>
    <property type="match status" value="1"/>
</dbReference>
<feature type="region of interest" description="Disordered" evidence="8">
    <location>
        <begin position="593"/>
        <end position="619"/>
    </location>
</feature>
<evidence type="ECO:0000259" key="9">
    <source>
        <dbReference type="Pfam" id="PF07731"/>
    </source>
</evidence>
<dbReference type="PROSITE" id="PS51318">
    <property type="entry name" value="TAT"/>
    <property type="match status" value="1"/>
</dbReference>
<evidence type="ECO:0000256" key="8">
    <source>
        <dbReference type="SAM" id="MobiDB-lite"/>
    </source>
</evidence>
<dbReference type="InterPro" id="IPR008972">
    <property type="entry name" value="Cupredoxin"/>
</dbReference>
<dbReference type="HOGENOM" id="CLU_009100_2_2_0"/>
<dbReference type="InterPro" id="IPR011706">
    <property type="entry name" value="Cu-oxidase_C"/>
</dbReference>
<dbReference type="STRING" id="330214.NIDE3511"/>
<dbReference type="InterPro" id="IPR045087">
    <property type="entry name" value="Cu-oxidase_fam"/>
</dbReference>
<dbReference type="Gene3D" id="2.60.40.420">
    <property type="entry name" value="Cupredoxins - blue copper proteins"/>
    <property type="match status" value="3"/>
</dbReference>
<comment type="catalytic activity">
    <reaction evidence="7">
        <text>4 Cu(+) + O2 + 4 H(+) = 4 Cu(2+) + 2 H2O</text>
        <dbReference type="Rhea" id="RHEA:30083"/>
        <dbReference type="ChEBI" id="CHEBI:15377"/>
        <dbReference type="ChEBI" id="CHEBI:15378"/>
        <dbReference type="ChEBI" id="CHEBI:15379"/>
        <dbReference type="ChEBI" id="CHEBI:29036"/>
        <dbReference type="ChEBI" id="CHEBI:49552"/>
        <dbReference type="EC" id="1.16.3.4"/>
    </reaction>
    <physiologicalReaction direction="left-to-right" evidence="7">
        <dbReference type="Rhea" id="RHEA:30084"/>
    </physiologicalReaction>
</comment>
<reference evidence="10 11" key="1">
    <citation type="journal article" date="2010" name="Proc. Natl. Acad. Sci. U.S.A.">
        <title>A Nitrospira metagenome illuminates the physiology and evolution of globally important nitrite-oxidizing bacteria.</title>
        <authorList>
            <person name="Lucker S."/>
            <person name="Wagner M."/>
            <person name="Maixner F."/>
            <person name="Pelletier E."/>
            <person name="Koch H."/>
            <person name="Vacherie B."/>
            <person name="Rattei T."/>
            <person name="Sinninghe Damste J."/>
            <person name="Spieck E."/>
            <person name="Le Paslier D."/>
            <person name="Daims H."/>
        </authorList>
    </citation>
    <scope>NUCLEOTIDE SEQUENCE [LARGE SCALE GENOMIC DNA]</scope>
</reference>
<evidence type="ECO:0000256" key="7">
    <source>
        <dbReference type="ARBA" id="ARBA00048092"/>
    </source>
</evidence>
<dbReference type="KEGG" id="nde:NIDE3511"/>
<dbReference type="CDD" id="cd13889">
    <property type="entry name" value="CuRO_3_BOD"/>
    <property type="match status" value="1"/>
</dbReference>
<dbReference type="OrthoDB" id="9757546at2"/>
<keyword evidence="2" id="KW-0479">Metal-binding</keyword>
<dbReference type="InterPro" id="IPR006311">
    <property type="entry name" value="TAT_signal"/>
</dbReference>
<evidence type="ECO:0000256" key="3">
    <source>
        <dbReference type="ARBA" id="ARBA00038978"/>
    </source>
</evidence>
<dbReference type="EMBL" id="FP929003">
    <property type="protein sequence ID" value="CBK43196.1"/>
    <property type="molecule type" value="Genomic_DNA"/>
</dbReference>
<keyword evidence="11" id="KW-1185">Reference proteome</keyword>
<protein>
    <recommendedName>
        <fullName evidence="4">Multicopper oxidase CueO</fullName>
        <ecNumber evidence="3">1.16.3.4</ecNumber>
    </recommendedName>
    <alternativeName>
        <fullName evidence="5">Copper efflux oxidase</fullName>
    </alternativeName>
    <alternativeName>
        <fullName evidence="6">Cuprous oxidase</fullName>
    </alternativeName>
</protein>
<sequence>MALSRRDLMKWSVLTAAGLWVPGAGGRAWSHPSSTCPISDEAKEIADRILGDLKSPCTRPFAVPMPVPPVQQPVALVNPIPTKDPSSDPREGRRLPHQQFETLFQDPQRPVTMYEVRQQEFLHSFHPDLPLQPVWGFNGHSPGPVYHARYGRPVILRNWNLLPEVSDKAPKVPEKAKVYEFGCHFVSTHLHNGHTAPESDGNPRNFWKNGLFHDQCYANQYAGYDLDPRVRDGFSAAGDPSEALGTLWYHDHMHDATAANVYKGLTGMFLLFDELDSGNELDSNPMALRLPSGEYDVPILLTDKAFDPGDGLLYLDTTNTAGVVGDKVLVNGVIQPYFQVARRKYRFRFLNAGPSRFYQLFLSHGMTFTQISNDGNLLERPVERQTPTRLGAAERIDVIIDFSKSKIGDQICLENRLRQTGGAKPADVESKGVPLLRFDVVRDAPDPSRVPEVLRKRPDVSHEALRCQGKREFIFNRGNGMWTVNGRPYKDGQVVAHVQRNSAEIWTFKNGGGGWDHPIHVHHNEFLLLKRNGLPVADIEAGRKDVVRLDPGGEVELLMRFRDFEGQYPIHCHNVLHEDHAMMAMFEIQDKSDLPCPDKDGPTEDGERPGCHHGNGHEH</sequence>
<evidence type="ECO:0000256" key="2">
    <source>
        <dbReference type="ARBA" id="ARBA00022723"/>
    </source>
</evidence>
<dbReference type="InterPro" id="IPR002355">
    <property type="entry name" value="Cu_oxidase_Cu_BS"/>
</dbReference>
<dbReference type="AlphaFoldDB" id="D8PIV9"/>
<dbReference type="GO" id="GO:0016491">
    <property type="term" value="F:oxidoreductase activity"/>
    <property type="evidence" value="ECO:0007669"/>
    <property type="project" value="InterPro"/>
</dbReference>
<accession>D8PIV9</accession>
<dbReference type="CDD" id="cd13866">
    <property type="entry name" value="CuRO_2_BOD"/>
    <property type="match status" value="1"/>
</dbReference>
<dbReference type="eggNOG" id="COG2132">
    <property type="taxonomic scope" value="Bacteria"/>
</dbReference>